<dbReference type="GO" id="GO:0032259">
    <property type="term" value="P:methylation"/>
    <property type="evidence" value="ECO:0007669"/>
    <property type="project" value="UniProtKB-KW"/>
</dbReference>
<proteinExistence type="inferred from homology"/>
<dbReference type="Gene3D" id="3.40.50.150">
    <property type="entry name" value="Vaccinia Virus protein VP39"/>
    <property type="match status" value="1"/>
</dbReference>
<organism evidence="7 8">
    <name type="scientific">Streptomyces sioyaensis</name>
    <dbReference type="NCBI Taxonomy" id="67364"/>
    <lineage>
        <taxon>Bacteria</taxon>
        <taxon>Bacillati</taxon>
        <taxon>Actinomycetota</taxon>
        <taxon>Actinomycetes</taxon>
        <taxon>Kitasatosporales</taxon>
        <taxon>Streptomycetaceae</taxon>
        <taxon>Streptomyces</taxon>
    </lineage>
</organism>
<name>A0A4Q1R4A2_9ACTN</name>
<dbReference type="GeneID" id="95779118"/>
<dbReference type="Proteomes" id="UP000289482">
    <property type="component" value="Unassembled WGS sequence"/>
</dbReference>
<evidence type="ECO:0000256" key="6">
    <source>
        <dbReference type="RuleBase" id="RU362030"/>
    </source>
</evidence>
<sequence>MTDGDTRLAGVSSTALVVGIARAAESERPDRLFEDSLATRFLDAAGVDQQAIWTTGQGELFAEAMGDYFALRTRYFDDYFTQACAAGCRQVVVLAAGLDTRAYRLDWPAGVRLFELDRPDVLAFKEDVLGGDMPRCTREVIVADLRDDWPARLVDRGFRADEPTAWLVEGVLVYLTEHDADHLLDRIGALSAPGSRLSVEHVTRSMVDTEGAKEAAAAAPEGVMSLLSSLWKNEMTRPPGDWLAAHGWRAEEEPLTHLARRHTRPVPPAFDPTLPGTGRVGLLTAVRSS</sequence>
<reference evidence="7 8" key="1">
    <citation type="submission" date="2019-01" db="EMBL/GenBank/DDBJ databases">
        <title>Draft genome sequences of the type strain Streptomyces sioyaensis DSM 40032 and its novel strain, TM32, a thermotolerant antibiotics-producing actinobacterium.</title>
        <authorList>
            <person name="Nakaew N."/>
            <person name="Lumyong S."/>
            <person name="Sloan W.T."/>
            <person name="Sungthong R."/>
        </authorList>
    </citation>
    <scope>NUCLEOTIDE SEQUENCE [LARGE SCALE GENOMIC DNA]</scope>
    <source>
        <strain evidence="7 8">DSM 40032</strain>
    </source>
</reference>
<evidence type="ECO:0000313" key="8">
    <source>
        <dbReference type="Proteomes" id="UP000289482"/>
    </source>
</evidence>
<comment type="caution">
    <text evidence="7">The sequence shown here is derived from an EMBL/GenBank/DDBJ whole genome shotgun (WGS) entry which is preliminary data.</text>
</comment>
<evidence type="ECO:0000256" key="3">
    <source>
        <dbReference type="ARBA" id="ARBA00022603"/>
    </source>
</evidence>
<keyword evidence="8" id="KW-1185">Reference proteome</keyword>
<dbReference type="GO" id="GO:0008168">
    <property type="term" value="F:methyltransferase activity"/>
    <property type="evidence" value="ECO:0007669"/>
    <property type="project" value="UniProtKB-UniRule"/>
</dbReference>
<keyword evidence="4 7" id="KW-0808">Transferase</keyword>
<dbReference type="InterPro" id="IPR029063">
    <property type="entry name" value="SAM-dependent_MTases_sf"/>
</dbReference>
<accession>A0A4Q1R4A2</accession>
<dbReference type="InterPro" id="IPR011610">
    <property type="entry name" value="SAM_mthyl_Trfase_ML2640-like"/>
</dbReference>
<evidence type="ECO:0000313" key="7">
    <source>
        <dbReference type="EMBL" id="RXS66829.1"/>
    </source>
</evidence>
<dbReference type="RefSeq" id="WP_129247967.1">
    <property type="nucleotide sequence ID" value="NZ_JABZEL010000006.1"/>
</dbReference>
<evidence type="ECO:0000256" key="5">
    <source>
        <dbReference type="ARBA" id="ARBA00022691"/>
    </source>
</evidence>
<evidence type="ECO:0000256" key="1">
    <source>
        <dbReference type="ARBA" id="ARBA00003907"/>
    </source>
</evidence>
<dbReference type="PANTHER" id="PTHR43619">
    <property type="entry name" value="S-ADENOSYL-L-METHIONINE-DEPENDENT METHYLTRANSFERASE YKTD-RELATED"/>
    <property type="match status" value="1"/>
</dbReference>
<dbReference type="EMBL" id="SDIF01000032">
    <property type="protein sequence ID" value="RXS66829.1"/>
    <property type="molecule type" value="Genomic_DNA"/>
</dbReference>
<dbReference type="SUPFAM" id="SSF53335">
    <property type="entry name" value="S-adenosyl-L-methionine-dependent methyltransferases"/>
    <property type="match status" value="1"/>
</dbReference>
<dbReference type="PANTHER" id="PTHR43619:SF2">
    <property type="entry name" value="S-ADENOSYL-L-METHIONINE-DEPENDENT METHYLTRANSFERASES SUPERFAMILY PROTEIN"/>
    <property type="match status" value="1"/>
</dbReference>
<dbReference type="NCBIfam" id="TIGR00027">
    <property type="entry name" value="mthyl_TIGR00027"/>
    <property type="match status" value="1"/>
</dbReference>
<evidence type="ECO:0000256" key="4">
    <source>
        <dbReference type="ARBA" id="ARBA00022679"/>
    </source>
</evidence>
<dbReference type="AlphaFoldDB" id="A0A4Q1R4A2"/>
<comment type="function">
    <text evidence="1 6">Exhibits S-adenosyl-L-methionine-dependent methyltransferase activity.</text>
</comment>
<gene>
    <name evidence="7" type="ORF">EST54_14185</name>
</gene>
<dbReference type="Pfam" id="PF04072">
    <property type="entry name" value="LCM"/>
    <property type="match status" value="1"/>
</dbReference>
<evidence type="ECO:0000256" key="2">
    <source>
        <dbReference type="ARBA" id="ARBA00008138"/>
    </source>
</evidence>
<dbReference type="EC" id="2.1.1.-" evidence="6"/>
<comment type="similarity">
    <text evidence="2 6">Belongs to the UPF0677 family.</text>
</comment>
<protein>
    <recommendedName>
        <fullName evidence="6">S-adenosyl-L-methionine-dependent methyltransferase</fullName>
        <ecNumber evidence="6">2.1.1.-</ecNumber>
    </recommendedName>
</protein>
<keyword evidence="5 6" id="KW-0949">S-adenosyl-L-methionine</keyword>
<dbReference type="InterPro" id="IPR007213">
    <property type="entry name" value="Ppm1/Ppm2/Tcmp"/>
</dbReference>
<keyword evidence="3 6" id="KW-0489">Methyltransferase</keyword>